<reference evidence="6" key="1">
    <citation type="journal article" date="2010" name="Science">
        <title>The genome of the Western clawed frog Xenopus tropicalis.</title>
        <authorList>
            <person name="Hellsten U."/>
            <person name="Harland R.M."/>
            <person name="Gilchrist M.J."/>
            <person name="Hendrix D."/>
            <person name="Jurka J."/>
            <person name="Kapitonov V."/>
            <person name="Ovcharenko I."/>
            <person name="Putnam N.H."/>
            <person name="Shu S."/>
            <person name="Taher L."/>
            <person name="Blitz I.L."/>
            <person name="Blumberg B."/>
            <person name="Dichmann D.S."/>
            <person name="Dubchak I."/>
            <person name="Amaya E."/>
            <person name="Detter J.C."/>
            <person name="Fletcher R."/>
            <person name="Gerhard D.S."/>
            <person name="Goodstein D."/>
            <person name="Graves T."/>
            <person name="Grigoriev I.V."/>
            <person name="Grimwood J."/>
            <person name="Kawashima T."/>
            <person name="Lindquist E."/>
            <person name="Lucas S.M."/>
            <person name="Mead P.E."/>
            <person name="Mitros T."/>
            <person name="Ogino H."/>
            <person name="Ohta Y."/>
            <person name="Poliakov A.V."/>
            <person name="Pollet N."/>
            <person name="Robert J."/>
            <person name="Salamov A."/>
            <person name="Sater A.K."/>
            <person name="Schmutz J."/>
            <person name="Terry A."/>
            <person name="Vize P.D."/>
            <person name="Warren W.C."/>
            <person name="Wells D."/>
            <person name="Wills A."/>
            <person name="Wilson R.K."/>
            <person name="Zimmerman L.B."/>
            <person name="Zorn A.M."/>
            <person name="Grainger R."/>
            <person name="Grammer T."/>
            <person name="Khokha M.K."/>
            <person name="Richardson P.M."/>
            <person name="Rokhsar D.S."/>
        </authorList>
    </citation>
    <scope>NUCLEOTIDE SEQUENCE [LARGE SCALE GENOMIC DNA]</scope>
    <source>
        <strain evidence="6">Nigerian</strain>
    </source>
</reference>
<evidence type="ECO:0000256" key="3">
    <source>
        <dbReference type="PIRSR" id="PIRSR016521-1"/>
    </source>
</evidence>
<feature type="active site" description="Charge relay system" evidence="3">
    <location>
        <position position="350"/>
    </location>
</feature>
<dbReference type="InterPro" id="IPR014940">
    <property type="entry name" value="BAAT_C"/>
</dbReference>
<comment type="similarity">
    <text evidence="1">Belongs to the C/M/P thioester hydrolase family.</text>
</comment>
<dbReference type="eggNOG" id="ENOG502QQ8Z">
    <property type="taxonomic scope" value="Eukaryota"/>
</dbReference>
<proteinExistence type="inferred from homology"/>
<dbReference type="InterPro" id="IPR042490">
    <property type="entry name" value="Thio_Ohase/BAAT_N"/>
</dbReference>
<evidence type="ECO:0000313" key="6">
    <source>
        <dbReference type="Ensembl" id="ENSXETP00000000095"/>
    </source>
</evidence>
<protein>
    <submittedName>
        <fullName evidence="6">Acyl-CoA thioesterase 2</fullName>
    </submittedName>
</protein>
<dbReference type="GeneTree" id="ENSGT01010000222336"/>
<feature type="active site" description="Charge relay system" evidence="3">
    <location>
        <position position="256"/>
    </location>
</feature>
<dbReference type="PIRSF" id="PIRSF016521">
    <property type="entry name" value="Acyl-CoA_hydro"/>
    <property type="match status" value="1"/>
</dbReference>
<sequence length="444" mass="48120">MLASRLKVMFCLLRRPLPRFLPACAMSVSLQVTPGHCLYDEPLRVAASGIGPGQEVTLQATVTDEGGETFTSLSRYRAGSGGELDLSQCPALEGGSFTGVEPEGPLWALQPQSPFRRFLRKDVQSPIQLQLSLYQGHEPLGPLLATATQERGFIGEGVSRIPVREGKVRGSLFLPPGEGPFPGVIELQGTGGGLLEYKASLLAGKGFATLALAYYGYEDLPKQMKDFHLEYFEEAVNFMLKNPKVKGPGIGLLGHSKGGDLVLSMATFLKGITATAVVNGSLANVGADLHYKDIMLPAIGFEANRITFPQPGVADISNVLNNPLEEPNRASLIPVGRANSKFLFIVGQEDKNFKSDFYAKIACDLLTEQGKEKPQVVCYPGAGHYIEPPNFPLCKASMHRLVGLPVIWGGEMKAHAMAQVDSWHRIQAFLHEHLDTQDNIPSKL</sequence>
<reference evidence="6" key="2">
    <citation type="submission" date="2011-06" db="UniProtKB">
        <authorList>
            <consortium name="Ensembl"/>
        </authorList>
    </citation>
    <scope>IDENTIFICATION</scope>
</reference>
<name>F6UBG9_XENTR</name>
<evidence type="ECO:0000256" key="2">
    <source>
        <dbReference type="ARBA" id="ARBA00022832"/>
    </source>
</evidence>
<feature type="domain" description="BAAT/Acyl-CoA thioester hydrolase C-terminal" evidence="5">
    <location>
        <begin position="228"/>
        <end position="435"/>
    </location>
</feature>
<evidence type="ECO:0000259" key="4">
    <source>
        <dbReference type="Pfam" id="PF04775"/>
    </source>
</evidence>
<feature type="active site" description="Charge relay system" evidence="3">
    <location>
        <position position="384"/>
    </location>
</feature>
<dbReference type="GO" id="GO:0006631">
    <property type="term" value="P:fatty acid metabolic process"/>
    <property type="evidence" value="ECO:0007669"/>
    <property type="project" value="UniProtKB-KW"/>
</dbReference>
<dbReference type="HOGENOM" id="CLU_029849_4_0_1"/>
<dbReference type="FunFam" id="2.60.40.2240:FF:000001">
    <property type="entry name" value="acyl-coenzyme A thioesterase 4"/>
    <property type="match status" value="1"/>
</dbReference>
<dbReference type="Gene3D" id="2.60.40.2240">
    <property type="entry name" value="Acyl-CoA thioester hydrolase/BAAT N-terminal domain"/>
    <property type="match status" value="1"/>
</dbReference>
<evidence type="ECO:0000259" key="5">
    <source>
        <dbReference type="Pfam" id="PF08840"/>
    </source>
</evidence>
<dbReference type="PANTHER" id="PTHR10824">
    <property type="entry name" value="ACYL-COENZYME A THIOESTERASE-RELATED"/>
    <property type="match status" value="1"/>
</dbReference>
<accession>F6UBG9</accession>
<keyword evidence="2" id="KW-0443">Lipid metabolism</keyword>
<dbReference type="Ensembl" id="ENSXETT00000000095">
    <property type="protein sequence ID" value="ENSXETP00000000095"/>
    <property type="gene ID" value="ENSXETG00000000057"/>
</dbReference>
<dbReference type="FunCoup" id="F6UBG9">
    <property type="interactions" value="809"/>
</dbReference>
<evidence type="ECO:0000256" key="1">
    <source>
        <dbReference type="ARBA" id="ARBA00006538"/>
    </source>
</evidence>
<gene>
    <name evidence="6" type="primary">acot2</name>
</gene>
<keyword evidence="2" id="KW-0276">Fatty acid metabolism</keyword>
<feature type="domain" description="Acyl-CoA thioester hydrolase/bile acid-CoA amino acid N-acetyltransferase" evidence="4">
    <location>
        <begin position="40"/>
        <end position="165"/>
    </location>
</feature>
<dbReference type="GO" id="GO:0016790">
    <property type="term" value="F:thiolester hydrolase activity"/>
    <property type="evidence" value="ECO:0007669"/>
    <property type="project" value="InterPro"/>
</dbReference>
<dbReference type="InterPro" id="IPR006862">
    <property type="entry name" value="Thio_Ohase/aa_AcTrfase"/>
</dbReference>
<dbReference type="GO" id="GO:0006637">
    <property type="term" value="P:acyl-CoA metabolic process"/>
    <property type="evidence" value="ECO:0007669"/>
    <property type="project" value="InterPro"/>
</dbReference>
<dbReference type="Pfam" id="PF04775">
    <property type="entry name" value="Bile_Hydr_Trans"/>
    <property type="match status" value="1"/>
</dbReference>
<organism evidence="6">
    <name type="scientific">Xenopus tropicalis</name>
    <name type="common">Western clawed frog</name>
    <name type="synonym">Silurana tropicalis</name>
    <dbReference type="NCBI Taxonomy" id="8364"/>
    <lineage>
        <taxon>Eukaryota</taxon>
        <taxon>Metazoa</taxon>
        <taxon>Chordata</taxon>
        <taxon>Craniata</taxon>
        <taxon>Vertebrata</taxon>
        <taxon>Euteleostomi</taxon>
        <taxon>Amphibia</taxon>
        <taxon>Batrachia</taxon>
        <taxon>Anura</taxon>
        <taxon>Pipoidea</taxon>
        <taxon>Pipidae</taxon>
        <taxon>Xenopodinae</taxon>
        <taxon>Xenopus</taxon>
        <taxon>Silurana</taxon>
    </lineage>
</organism>
<dbReference type="PANTHER" id="PTHR10824:SF17">
    <property type="entry name" value="ACYL-COENZYME A THIOESTERASE 6"/>
    <property type="match status" value="1"/>
</dbReference>
<dbReference type="FunFam" id="3.40.50.1820:FF:000024">
    <property type="entry name" value="acyl-coenzyme A thioesterase 4"/>
    <property type="match status" value="1"/>
</dbReference>
<dbReference type="Bgee" id="ENSXETG00000000057">
    <property type="expression patterns" value="Expressed in skeletal muscle tissue and 15 other cell types or tissues"/>
</dbReference>
<dbReference type="Pfam" id="PF08840">
    <property type="entry name" value="BAAT_C"/>
    <property type="match status" value="1"/>
</dbReference>
<dbReference type="Gene3D" id="3.40.50.1820">
    <property type="entry name" value="alpha/beta hydrolase"/>
    <property type="match status" value="1"/>
</dbReference>
<dbReference type="InterPro" id="IPR016662">
    <property type="entry name" value="Acyl-CoA_thioEstase_long-chain"/>
</dbReference>
<dbReference type="InParanoid" id="F6UBG9"/>
<dbReference type="AlphaFoldDB" id="F6UBG9"/>
<dbReference type="Xenbase" id="XB-GENE-1011314">
    <property type="gene designation" value="acot2"/>
</dbReference>
<dbReference type="SUPFAM" id="SSF53474">
    <property type="entry name" value="alpha/beta-Hydrolases"/>
    <property type="match status" value="1"/>
</dbReference>
<dbReference type="InterPro" id="IPR029058">
    <property type="entry name" value="AB_hydrolase_fold"/>
</dbReference>